<evidence type="ECO:0000313" key="2">
    <source>
        <dbReference type="Proteomes" id="UP000233837"/>
    </source>
</evidence>
<sequence>MEEILDKKRRLRDFETLLLTKECSAILQKKLPQKLKDPSSFVISMVIGDKFYGRTLCDL</sequence>
<proteinExistence type="predicted"/>
<dbReference type="AlphaFoldDB" id="A0A2I0W301"/>
<name>A0A2I0W301_9ASPA</name>
<dbReference type="EMBL" id="KZ502957">
    <property type="protein sequence ID" value="PKU70034.1"/>
    <property type="molecule type" value="Genomic_DNA"/>
</dbReference>
<dbReference type="Proteomes" id="UP000233837">
    <property type="component" value="Unassembled WGS sequence"/>
</dbReference>
<reference evidence="1 2" key="1">
    <citation type="journal article" date="2016" name="Sci. Rep.">
        <title>The Dendrobium catenatum Lindl. genome sequence provides insights into polysaccharide synthase, floral development and adaptive evolution.</title>
        <authorList>
            <person name="Zhang G.Q."/>
            <person name="Xu Q."/>
            <person name="Bian C."/>
            <person name="Tsai W.C."/>
            <person name="Yeh C.M."/>
            <person name="Liu K.W."/>
            <person name="Yoshida K."/>
            <person name="Zhang L.S."/>
            <person name="Chang S.B."/>
            <person name="Chen F."/>
            <person name="Shi Y."/>
            <person name="Su Y.Y."/>
            <person name="Zhang Y.Q."/>
            <person name="Chen L.J."/>
            <person name="Yin Y."/>
            <person name="Lin M."/>
            <person name="Huang H."/>
            <person name="Deng H."/>
            <person name="Wang Z.W."/>
            <person name="Zhu S.L."/>
            <person name="Zhao X."/>
            <person name="Deng C."/>
            <person name="Niu S.C."/>
            <person name="Huang J."/>
            <person name="Wang M."/>
            <person name="Liu G.H."/>
            <person name="Yang H.J."/>
            <person name="Xiao X.J."/>
            <person name="Hsiao Y.Y."/>
            <person name="Wu W.L."/>
            <person name="Chen Y.Y."/>
            <person name="Mitsuda N."/>
            <person name="Ohme-Takagi M."/>
            <person name="Luo Y.B."/>
            <person name="Van de Peer Y."/>
            <person name="Liu Z.J."/>
        </authorList>
    </citation>
    <scope>NUCLEOTIDE SEQUENCE [LARGE SCALE GENOMIC DNA]</scope>
    <source>
        <tissue evidence="1">The whole plant</tissue>
    </source>
</reference>
<reference evidence="1 2" key="2">
    <citation type="journal article" date="2017" name="Nature">
        <title>The Apostasia genome and the evolution of orchids.</title>
        <authorList>
            <person name="Zhang G.Q."/>
            <person name="Liu K.W."/>
            <person name="Li Z."/>
            <person name="Lohaus R."/>
            <person name="Hsiao Y.Y."/>
            <person name="Niu S.C."/>
            <person name="Wang J.Y."/>
            <person name="Lin Y.C."/>
            <person name="Xu Q."/>
            <person name="Chen L.J."/>
            <person name="Yoshida K."/>
            <person name="Fujiwara S."/>
            <person name="Wang Z.W."/>
            <person name="Zhang Y.Q."/>
            <person name="Mitsuda N."/>
            <person name="Wang M."/>
            <person name="Liu G.H."/>
            <person name="Pecoraro L."/>
            <person name="Huang H.X."/>
            <person name="Xiao X.J."/>
            <person name="Lin M."/>
            <person name="Wu X.Y."/>
            <person name="Wu W.L."/>
            <person name="Chen Y.Y."/>
            <person name="Chang S.B."/>
            <person name="Sakamoto S."/>
            <person name="Ohme-Takagi M."/>
            <person name="Yagi M."/>
            <person name="Zeng S.J."/>
            <person name="Shen C.Y."/>
            <person name="Yeh C.M."/>
            <person name="Luo Y.B."/>
            <person name="Tsai W.C."/>
            <person name="Van de Peer Y."/>
            <person name="Liu Z.J."/>
        </authorList>
    </citation>
    <scope>NUCLEOTIDE SEQUENCE [LARGE SCALE GENOMIC DNA]</scope>
    <source>
        <tissue evidence="1">The whole plant</tissue>
    </source>
</reference>
<gene>
    <name evidence="1" type="ORF">MA16_Dca014480</name>
</gene>
<accession>A0A2I0W301</accession>
<evidence type="ECO:0000313" key="1">
    <source>
        <dbReference type="EMBL" id="PKU70034.1"/>
    </source>
</evidence>
<organism evidence="1 2">
    <name type="scientific">Dendrobium catenatum</name>
    <dbReference type="NCBI Taxonomy" id="906689"/>
    <lineage>
        <taxon>Eukaryota</taxon>
        <taxon>Viridiplantae</taxon>
        <taxon>Streptophyta</taxon>
        <taxon>Embryophyta</taxon>
        <taxon>Tracheophyta</taxon>
        <taxon>Spermatophyta</taxon>
        <taxon>Magnoliopsida</taxon>
        <taxon>Liliopsida</taxon>
        <taxon>Asparagales</taxon>
        <taxon>Orchidaceae</taxon>
        <taxon>Epidendroideae</taxon>
        <taxon>Malaxideae</taxon>
        <taxon>Dendrobiinae</taxon>
        <taxon>Dendrobium</taxon>
    </lineage>
</organism>
<keyword evidence="2" id="KW-1185">Reference proteome</keyword>
<protein>
    <submittedName>
        <fullName evidence="1">Uncharacterized protein</fullName>
    </submittedName>
</protein>